<evidence type="ECO:0000256" key="5">
    <source>
        <dbReference type="ARBA" id="ARBA00023077"/>
    </source>
</evidence>
<dbReference type="InterPro" id="IPR023996">
    <property type="entry name" value="TonB-dep_OMP_SusC/RagA"/>
</dbReference>
<dbReference type="InterPro" id="IPR012910">
    <property type="entry name" value="Plug_dom"/>
</dbReference>
<reference evidence="13 14" key="1">
    <citation type="submission" date="2016-11" db="EMBL/GenBank/DDBJ databases">
        <authorList>
            <person name="Jaros S."/>
            <person name="Januszkiewicz K."/>
            <person name="Wedrychowicz H."/>
        </authorList>
    </citation>
    <scope>NUCLEOTIDE SEQUENCE [LARGE SCALE GENOMIC DNA]</scope>
    <source>
        <strain evidence="13 14">DSM 24787</strain>
    </source>
</reference>
<keyword evidence="2 8" id="KW-0813">Transport</keyword>
<dbReference type="Gene3D" id="2.170.130.10">
    <property type="entry name" value="TonB-dependent receptor, plug domain"/>
    <property type="match status" value="1"/>
</dbReference>
<feature type="domain" description="TonB-dependent receptor-like beta-barrel" evidence="11">
    <location>
        <begin position="484"/>
        <end position="997"/>
    </location>
</feature>
<protein>
    <submittedName>
        <fullName evidence="13">TonB-linked outer membrane protein, SusC/RagA family</fullName>
    </submittedName>
</protein>
<evidence type="ECO:0000256" key="6">
    <source>
        <dbReference type="ARBA" id="ARBA00023136"/>
    </source>
</evidence>
<keyword evidence="4 8" id="KW-0812">Transmembrane</keyword>
<dbReference type="STRING" id="536979.SAMN04488055_1820"/>
<organism evidence="13 14">
    <name type="scientific">Chitinophaga niabensis</name>
    <dbReference type="NCBI Taxonomy" id="536979"/>
    <lineage>
        <taxon>Bacteria</taxon>
        <taxon>Pseudomonadati</taxon>
        <taxon>Bacteroidota</taxon>
        <taxon>Chitinophagia</taxon>
        <taxon>Chitinophagales</taxon>
        <taxon>Chitinophagaceae</taxon>
        <taxon>Chitinophaga</taxon>
    </lineage>
</organism>
<comment type="subcellular location">
    <subcellularLocation>
        <location evidence="1 8">Cell outer membrane</location>
        <topology evidence="1 8">Multi-pass membrane protein</topology>
    </subcellularLocation>
</comment>
<dbReference type="InterPro" id="IPR039426">
    <property type="entry name" value="TonB-dep_rcpt-like"/>
</dbReference>
<evidence type="ECO:0000313" key="13">
    <source>
        <dbReference type="EMBL" id="SIN86329.1"/>
    </source>
</evidence>
<dbReference type="GO" id="GO:0009279">
    <property type="term" value="C:cell outer membrane"/>
    <property type="evidence" value="ECO:0007669"/>
    <property type="project" value="UniProtKB-SubCell"/>
</dbReference>
<dbReference type="NCBIfam" id="TIGR04056">
    <property type="entry name" value="OMP_RagA_SusC"/>
    <property type="match status" value="1"/>
</dbReference>
<evidence type="ECO:0000256" key="3">
    <source>
        <dbReference type="ARBA" id="ARBA00022452"/>
    </source>
</evidence>
<dbReference type="Proteomes" id="UP000185003">
    <property type="component" value="Unassembled WGS sequence"/>
</dbReference>
<dbReference type="Gene3D" id="2.40.170.20">
    <property type="entry name" value="TonB-dependent receptor, beta-barrel domain"/>
    <property type="match status" value="1"/>
</dbReference>
<dbReference type="InterPro" id="IPR023997">
    <property type="entry name" value="TonB-dep_OMP_SusC/RagA_CS"/>
</dbReference>
<dbReference type="Pfam" id="PF13715">
    <property type="entry name" value="CarbopepD_reg_2"/>
    <property type="match status" value="1"/>
</dbReference>
<evidence type="ECO:0000256" key="2">
    <source>
        <dbReference type="ARBA" id="ARBA00022448"/>
    </source>
</evidence>
<keyword evidence="14" id="KW-1185">Reference proteome</keyword>
<name>A0A1N6ETD4_9BACT</name>
<dbReference type="AlphaFoldDB" id="A0A1N6ETD4"/>
<keyword evidence="3 8" id="KW-1134">Transmembrane beta strand</keyword>
<dbReference type="Gene3D" id="2.60.40.1120">
    <property type="entry name" value="Carboxypeptidase-like, regulatory domain"/>
    <property type="match status" value="1"/>
</dbReference>
<evidence type="ECO:0000256" key="9">
    <source>
        <dbReference type="RuleBase" id="RU003357"/>
    </source>
</evidence>
<dbReference type="SUPFAM" id="SSF56935">
    <property type="entry name" value="Porins"/>
    <property type="match status" value="1"/>
</dbReference>
<keyword evidence="5 9" id="KW-0798">TonB box</keyword>
<evidence type="ECO:0000256" key="1">
    <source>
        <dbReference type="ARBA" id="ARBA00004571"/>
    </source>
</evidence>
<dbReference type="InterPro" id="IPR000531">
    <property type="entry name" value="Beta-barrel_TonB"/>
</dbReference>
<dbReference type="InterPro" id="IPR008969">
    <property type="entry name" value="CarboxyPept-like_regulatory"/>
</dbReference>
<dbReference type="SUPFAM" id="SSF49464">
    <property type="entry name" value="Carboxypeptidase regulatory domain-like"/>
    <property type="match status" value="1"/>
</dbReference>
<evidence type="ECO:0000313" key="14">
    <source>
        <dbReference type="Proteomes" id="UP000185003"/>
    </source>
</evidence>
<evidence type="ECO:0000256" key="7">
    <source>
        <dbReference type="ARBA" id="ARBA00023237"/>
    </source>
</evidence>
<feature type="chain" id="PRO_5012884608" evidence="10">
    <location>
        <begin position="22"/>
        <end position="1034"/>
    </location>
</feature>
<accession>A0A1N6ETD4</accession>
<dbReference type="Pfam" id="PF00593">
    <property type="entry name" value="TonB_dep_Rec_b-barrel"/>
    <property type="match status" value="1"/>
</dbReference>
<evidence type="ECO:0000256" key="8">
    <source>
        <dbReference type="PROSITE-ProRule" id="PRU01360"/>
    </source>
</evidence>
<keyword evidence="6 8" id="KW-0472">Membrane</keyword>
<feature type="signal peptide" evidence="10">
    <location>
        <begin position="1"/>
        <end position="21"/>
    </location>
</feature>
<evidence type="ECO:0000259" key="12">
    <source>
        <dbReference type="Pfam" id="PF07715"/>
    </source>
</evidence>
<keyword evidence="7 8" id="KW-0998">Cell outer membrane</keyword>
<gene>
    <name evidence="13" type="ORF">SAMN04488055_1820</name>
</gene>
<evidence type="ECO:0000259" key="11">
    <source>
        <dbReference type="Pfam" id="PF00593"/>
    </source>
</evidence>
<dbReference type="InterPro" id="IPR036942">
    <property type="entry name" value="Beta-barrel_TonB_sf"/>
</dbReference>
<sequence>MIMKQALFLWLAMMAILPAIAQTRTISGKVTDNSSAPIAFATVSIKGSSSGSITKEDGTYSLQVPSTAKALIFSSVGLETKEVAIGTESVINVVLLSSEKALDEVVVLAYGSQKKSSFTGSASTIKSDVLETRPLPSFEKALQGQATGITVQSASGQPGGSSTVRIRGVGSFLAGSQPLYVLDGVAITEGDFTQASTTANVLATLDPKDIETITVLKDATAAGLYGSRAANGVIVITTKKGRSGKSNINFTASNGWSSIAVDRHKMMNASQYYKYWWDYYYNANLAAGDNPATAANKANMSDSAALGVTGIPYSSTRPYGADGTLNPGVRLLYDTDWRDAILNQGRTQDYGINVSGGNEKTKFYLAGSYFNQKGIVLASDFKRYNAKINLENNATSFLKVGTNTTLSYTEQNTPAGAGGAANPVRFAETVASVYPLYRLDAQGAPIPDPAGGYLYNYRTPVVFDYNPVGLGKKNIYQAKTVRGIVNGWAELTFLKDFRFKTSGTADYIDILETQFYNPVNGDGASVKGRTIKFRPRDIVLTLTNTLNYGHQFGRHSVDVLVGQEAVKYRYENFSANATGFPFDGIVELSAAATPVATSSSITEKRISSLFSRINYNFADRYYLTAGLRRDGSSIFGEDSRFGTFWSVGGGWRIGKEQFLQSQEWIDELKIKASYGTSGNDNLTGRYARLGLYGTANKYNGLPGISYTQLENTKLRWETNEVLDLGLEFSFLKRFRAEFAYYSRQSKDVLFDQPLSNLTGFTTIATNLAKMKNSGIEAMLEANIFQTGRFNWTSSVNITTTKNVIQKMNVDSLLNGSQRWKVGQDRYQWYIREYAGVDPADGRPQWYQDDAATGKKVKTKDYNFATRYDMGSALPKFYGGFNNNLSYRDFDLSILTFFSVGGKIYDNSLAQLSHDGVTPGQQLGTDAFRAWKKAGDVTDVPRFVPRNTDLGNNTSSRFLFDGTYARLKNVTLGYRLSKSLINRTPLANVRVYVSAENIATWAKHKGVDPEMSIAGTADNDVPNVKTYSVGLNVGF</sequence>
<dbReference type="EMBL" id="FSRA01000001">
    <property type="protein sequence ID" value="SIN86329.1"/>
    <property type="molecule type" value="Genomic_DNA"/>
</dbReference>
<evidence type="ECO:0000256" key="10">
    <source>
        <dbReference type="SAM" id="SignalP"/>
    </source>
</evidence>
<evidence type="ECO:0000256" key="4">
    <source>
        <dbReference type="ARBA" id="ARBA00022692"/>
    </source>
</evidence>
<dbReference type="NCBIfam" id="TIGR04057">
    <property type="entry name" value="SusC_RagA_signa"/>
    <property type="match status" value="1"/>
</dbReference>
<comment type="similarity">
    <text evidence="8 9">Belongs to the TonB-dependent receptor family.</text>
</comment>
<dbReference type="InterPro" id="IPR037066">
    <property type="entry name" value="Plug_dom_sf"/>
</dbReference>
<dbReference type="Pfam" id="PF07715">
    <property type="entry name" value="Plug"/>
    <property type="match status" value="1"/>
</dbReference>
<dbReference type="PROSITE" id="PS52016">
    <property type="entry name" value="TONB_DEPENDENT_REC_3"/>
    <property type="match status" value="1"/>
</dbReference>
<proteinExistence type="inferred from homology"/>
<keyword evidence="10" id="KW-0732">Signal</keyword>
<feature type="domain" description="TonB-dependent receptor plug" evidence="12">
    <location>
        <begin position="115"/>
        <end position="233"/>
    </location>
</feature>